<keyword evidence="2" id="KW-1185">Reference proteome</keyword>
<dbReference type="CDD" id="cd06222">
    <property type="entry name" value="RNase_H_like"/>
    <property type="match status" value="1"/>
</dbReference>
<proteinExistence type="predicted"/>
<dbReference type="EMBL" id="JAIQCV010000005">
    <property type="protein sequence ID" value="KAH1099078.1"/>
    <property type="molecule type" value="Genomic_DNA"/>
</dbReference>
<sequence>MQAVRCVGIRQKPLISVVIKPNKQEEFFNISLEEWFGINLSNPKYFVCNPNDWPTLFGAICRHLWIRRNNSVFNADFIVGISILEKSNRMRDEHFHLNKDLASSIGQRQTKACKLIRWNPTEDEWHKVKTDGAVCTVSGNASTGGVIRDNHGKWTSGFSKYISCRSALNAELWVWGM</sequence>
<dbReference type="AlphaFoldDB" id="A0A9D4A936"/>
<gene>
    <name evidence="1" type="ORF">J1N35_015999</name>
</gene>
<organism evidence="1 2">
    <name type="scientific">Gossypium stocksii</name>
    <dbReference type="NCBI Taxonomy" id="47602"/>
    <lineage>
        <taxon>Eukaryota</taxon>
        <taxon>Viridiplantae</taxon>
        <taxon>Streptophyta</taxon>
        <taxon>Embryophyta</taxon>
        <taxon>Tracheophyta</taxon>
        <taxon>Spermatophyta</taxon>
        <taxon>Magnoliopsida</taxon>
        <taxon>eudicotyledons</taxon>
        <taxon>Gunneridae</taxon>
        <taxon>Pentapetalae</taxon>
        <taxon>rosids</taxon>
        <taxon>malvids</taxon>
        <taxon>Malvales</taxon>
        <taxon>Malvaceae</taxon>
        <taxon>Malvoideae</taxon>
        <taxon>Gossypium</taxon>
    </lineage>
</organism>
<comment type="caution">
    <text evidence="1">The sequence shown here is derived from an EMBL/GenBank/DDBJ whole genome shotgun (WGS) entry which is preliminary data.</text>
</comment>
<evidence type="ECO:0000313" key="1">
    <source>
        <dbReference type="EMBL" id="KAH1099078.1"/>
    </source>
</evidence>
<protein>
    <recommendedName>
        <fullName evidence="3">RNase H type-1 domain-containing protein</fullName>
    </recommendedName>
</protein>
<dbReference type="InterPro" id="IPR044730">
    <property type="entry name" value="RNase_H-like_dom_plant"/>
</dbReference>
<dbReference type="Proteomes" id="UP000828251">
    <property type="component" value="Unassembled WGS sequence"/>
</dbReference>
<accession>A0A9D4A936</accession>
<dbReference type="OrthoDB" id="1436613at2759"/>
<dbReference type="PANTHER" id="PTHR47723">
    <property type="entry name" value="OS05G0353850 PROTEIN"/>
    <property type="match status" value="1"/>
</dbReference>
<evidence type="ECO:0000313" key="2">
    <source>
        <dbReference type="Proteomes" id="UP000828251"/>
    </source>
</evidence>
<dbReference type="PANTHER" id="PTHR47723:SF19">
    <property type="entry name" value="POLYNUCLEOTIDYL TRANSFERASE, RIBONUCLEASE H-LIKE SUPERFAMILY PROTEIN"/>
    <property type="match status" value="1"/>
</dbReference>
<evidence type="ECO:0008006" key="3">
    <source>
        <dbReference type="Google" id="ProtNLM"/>
    </source>
</evidence>
<dbReference type="InterPro" id="IPR053151">
    <property type="entry name" value="RNase_H-like"/>
</dbReference>
<reference evidence="1 2" key="1">
    <citation type="journal article" date="2021" name="Plant Biotechnol. J.">
        <title>Multi-omics assisted identification of the key and species-specific regulatory components of drought-tolerant mechanisms in Gossypium stocksii.</title>
        <authorList>
            <person name="Yu D."/>
            <person name="Ke L."/>
            <person name="Zhang D."/>
            <person name="Wu Y."/>
            <person name="Sun Y."/>
            <person name="Mei J."/>
            <person name="Sun J."/>
            <person name="Sun Y."/>
        </authorList>
    </citation>
    <scope>NUCLEOTIDE SEQUENCE [LARGE SCALE GENOMIC DNA]</scope>
    <source>
        <strain evidence="2">cv. E1</strain>
        <tissue evidence="1">Leaf</tissue>
    </source>
</reference>
<name>A0A9D4A936_9ROSI</name>